<protein>
    <submittedName>
        <fullName evidence="2">Uncharacterized protein</fullName>
    </submittedName>
</protein>
<evidence type="ECO:0000256" key="1">
    <source>
        <dbReference type="SAM" id="MobiDB-lite"/>
    </source>
</evidence>
<evidence type="ECO:0000313" key="2">
    <source>
        <dbReference type="EMBL" id="RAH79928.1"/>
    </source>
</evidence>
<accession>A0A8T8WVQ1</accession>
<organism evidence="2 3">
    <name type="scientific">Aspergillus japonicus CBS 114.51</name>
    <dbReference type="NCBI Taxonomy" id="1448312"/>
    <lineage>
        <taxon>Eukaryota</taxon>
        <taxon>Fungi</taxon>
        <taxon>Dikarya</taxon>
        <taxon>Ascomycota</taxon>
        <taxon>Pezizomycotina</taxon>
        <taxon>Eurotiomycetes</taxon>
        <taxon>Eurotiomycetidae</taxon>
        <taxon>Eurotiales</taxon>
        <taxon>Aspergillaceae</taxon>
        <taxon>Aspergillus</taxon>
        <taxon>Aspergillus subgen. Circumdati</taxon>
    </lineage>
</organism>
<proteinExistence type="predicted"/>
<reference evidence="2 3" key="1">
    <citation type="submission" date="2018-02" db="EMBL/GenBank/DDBJ databases">
        <title>The genomes of Aspergillus section Nigri reveals drivers in fungal speciation.</title>
        <authorList>
            <consortium name="DOE Joint Genome Institute"/>
            <person name="Vesth T.C."/>
            <person name="Nybo J."/>
            <person name="Theobald S."/>
            <person name="Brandl J."/>
            <person name="Frisvad J.C."/>
            <person name="Nielsen K.F."/>
            <person name="Lyhne E.K."/>
            <person name="Kogle M.E."/>
            <person name="Kuo A."/>
            <person name="Riley R."/>
            <person name="Clum A."/>
            <person name="Nolan M."/>
            <person name="Lipzen A."/>
            <person name="Salamov A."/>
            <person name="Henrissat B."/>
            <person name="Wiebenga A."/>
            <person name="De vries R.P."/>
            <person name="Grigoriev I.V."/>
            <person name="Mortensen U.H."/>
            <person name="Andersen M.R."/>
            <person name="Baker S.E."/>
        </authorList>
    </citation>
    <scope>NUCLEOTIDE SEQUENCE [LARGE SCALE GENOMIC DNA]</scope>
    <source>
        <strain evidence="2 3">CBS 114.51</strain>
    </source>
</reference>
<feature type="region of interest" description="Disordered" evidence="1">
    <location>
        <begin position="1"/>
        <end position="48"/>
    </location>
</feature>
<gene>
    <name evidence="2" type="ORF">BO86DRAFT_143901</name>
</gene>
<dbReference type="GeneID" id="37169918"/>
<dbReference type="RefSeq" id="XP_025525822.1">
    <property type="nucleotide sequence ID" value="XM_025666226.1"/>
</dbReference>
<dbReference type="Proteomes" id="UP000249497">
    <property type="component" value="Unassembled WGS sequence"/>
</dbReference>
<keyword evidence="3" id="KW-1185">Reference proteome</keyword>
<dbReference type="AlphaFoldDB" id="A0A8T8WVQ1"/>
<dbReference type="EMBL" id="KZ824809">
    <property type="protein sequence ID" value="RAH79928.1"/>
    <property type="molecule type" value="Genomic_DNA"/>
</dbReference>
<sequence length="67" mass="7548">MKQRASILRNHQNPRTTSSSKLERSQASPMSRSENFVSPCPGSKSRKWDIRICDPGARLATPGLCRY</sequence>
<name>A0A8T8WVQ1_ASPJA</name>
<evidence type="ECO:0000313" key="3">
    <source>
        <dbReference type="Proteomes" id="UP000249497"/>
    </source>
</evidence>
<feature type="compositionally biased region" description="Polar residues" evidence="1">
    <location>
        <begin position="9"/>
        <end position="36"/>
    </location>
</feature>